<evidence type="ECO:0000313" key="2">
    <source>
        <dbReference type="EMBL" id="MBC2596007.1"/>
    </source>
</evidence>
<keyword evidence="3" id="KW-1185">Reference proteome</keyword>
<reference evidence="2 3" key="1">
    <citation type="submission" date="2020-07" db="EMBL/GenBank/DDBJ databases">
        <authorList>
            <person name="Feng X."/>
        </authorList>
    </citation>
    <scope>NUCLEOTIDE SEQUENCE [LARGE SCALE GENOMIC DNA]</scope>
    <source>
        <strain evidence="2 3">JCM31066</strain>
    </source>
</reference>
<comment type="caution">
    <text evidence="2">The sequence shown here is derived from an EMBL/GenBank/DDBJ whole genome shotgun (WGS) entry which is preliminary data.</text>
</comment>
<dbReference type="RefSeq" id="WP_185676926.1">
    <property type="nucleotide sequence ID" value="NZ_JACHVB010000060.1"/>
</dbReference>
<dbReference type="AlphaFoldDB" id="A0A842HKK4"/>
<protein>
    <recommendedName>
        <fullName evidence="4">PEP-CTERM protein-sorting domain-containing protein</fullName>
    </recommendedName>
</protein>
<evidence type="ECO:0000313" key="3">
    <source>
        <dbReference type="Proteomes" id="UP000546464"/>
    </source>
</evidence>
<gene>
    <name evidence="2" type="ORF">H5P28_17205</name>
</gene>
<evidence type="ECO:0008006" key="4">
    <source>
        <dbReference type="Google" id="ProtNLM"/>
    </source>
</evidence>
<sequence>MKNTPRFLLLLAASALGITSLHASTVVFSDDFNRANVGPTNNDTLIGNGWVWPQADGEWAINDGTLVTDKTTPPAPPTGAPRILNQSVSLSDTQSFTYSVDIFAADASTGWIGLMFDVHSMNNFEIVRFKIGSNSYQALRMEGGSPVTSTLVTKSDATETFTANTWYTITVTTYVEDVEGSIEFSITRRGSEENLNVANTANFGADPESWTNNGFGLFAESNGKPTFDNMLVTTVPEPGETSLCLLALAGAFTLLGRRYLRSRK</sequence>
<dbReference type="EMBL" id="JACHVB010000060">
    <property type="protein sequence ID" value="MBC2596007.1"/>
    <property type="molecule type" value="Genomic_DNA"/>
</dbReference>
<feature type="chain" id="PRO_5033038068" description="PEP-CTERM protein-sorting domain-containing protein" evidence="1">
    <location>
        <begin position="24"/>
        <end position="264"/>
    </location>
</feature>
<dbReference type="Gene3D" id="2.60.120.560">
    <property type="entry name" value="Exo-inulinase, domain 1"/>
    <property type="match status" value="1"/>
</dbReference>
<organism evidence="2 3">
    <name type="scientific">Ruficoccus amylovorans</name>
    <dbReference type="NCBI Taxonomy" id="1804625"/>
    <lineage>
        <taxon>Bacteria</taxon>
        <taxon>Pseudomonadati</taxon>
        <taxon>Verrucomicrobiota</taxon>
        <taxon>Opitutia</taxon>
        <taxon>Puniceicoccales</taxon>
        <taxon>Cerasicoccaceae</taxon>
        <taxon>Ruficoccus</taxon>
    </lineage>
</organism>
<proteinExistence type="predicted"/>
<accession>A0A842HKK4</accession>
<name>A0A842HKK4_9BACT</name>
<evidence type="ECO:0000256" key="1">
    <source>
        <dbReference type="SAM" id="SignalP"/>
    </source>
</evidence>
<keyword evidence="1" id="KW-0732">Signal</keyword>
<dbReference type="Proteomes" id="UP000546464">
    <property type="component" value="Unassembled WGS sequence"/>
</dbReference>
<feature type="signal peptide" evidence="1">
    <location>
        <begin position="1"/>
        <end position="23"/>
    </location>
</feature>